<sequence>MDNVNLLTSTDADGGLPASPPIRFNKEGILLAVSTNDNGIKILANSYGIRLLRTVDTSRAASVAVVKASAIGTFGSSNITVGTGIGDRVTPMPAMVGLVSFIIISHG</sequence>
<keyword evidence="2" id="KW-1185">Reference proteome</keyword>
<dbReference type="PANTHER" id="PTHR44083">
    <property type="entry name" value="TOPLESS-RELATED PROTEIN 1-RELATED"/>
    <property type="match status" value="1"/>
</dbReference>
<evidence type="ECO:0000313" key="2">
    <source>
        <dbReference type="Proteomes" id="UP000238479"/>
    </source>
</evidence>
<organism evidence="1 2">
    <name type="scientific">Rosa chinensis</name>
    <name type="common">China rose</name>
    <dbReference type="NCBI Taxonomy" id="74649"/>
    <lineage>
        <taxon>Eukaryota</taxon>
        <taxon>Viridiplantae</taxon>
        <taxon>Streptophyta</taxon>
        <taxon>Embryophyta</taxon>
        <taxon>Tracheophyta</taxon>
        <taxon>Spermatophyta</taxon>
        <taxon>Magnoliopsida</taxon>
        <taxon>eudicotyledons</taxon>
        <taxon>Gunneridae</taxon>
        <taxon>Pentapetalae</taxon>
        <taxon>rosids</taxon>
        <taxon>fabids</taxon>
        <taxon>Rosales</taxon>
        <taxon>Rosaceae</taxon>
        <taxon>Rosoideae</taxon>
        <taxon>Rosoideae incertae sedis</taxon>
        <taxon>Rosa</taxon>
    </lineage>
</organism>
<proteinExistence type="predicted"/>
<gene>
    <name evidence="1" type="ORF">RchiOBHm_Chr4g0388361</name>
</gene>
<dbReference type="Gramene" id="PRQ36159">
    <property type="protein sequence ID" value="PRQ36159"/>
    <property type="gene ID" value="RchiOBHm_Chr4g0388361"/>
</dbReference>
<dbReference type="EMBL" id="PDCK01000042">
    <property type="protein sequence ID" value="PRQ36159.1"/>
    <property type="molecule type" value="Genomic_DNA"/>
</dbReference>
<dbReference type="GO" id="GO:0006355">
    <property type="term" value="P:regulation of DNA-templated transcription"/>
    <property type="evidence" value="ECO:0007669"/>
    <property type="project" value="InterPro"/>
</dbReference>
<dbReference type="InterPro" id="IPR027728">
    <property type="entry name" value="Topless_fam"/>
</dbReference>
<name>A0A2P6QPP8_ROSCH</name>
<comment type="caution">
    <text evidence="1">The sequence shown here is derived from an EMBL/GenBank/DDBJ whole genome shotgun (WGS) entry which is preliminary data.</text>
</comment>
<protein>
    <submittedName>
        <fullName evidence="1">Uncharacterized protein</fullName>
    </submittedName>
</protein>
<accession>A0A2P6QPP8</accession>
<reference evidence="1 2" key="1">
    <citation type="journal article" date="2018" name="Nat. Genet.">
        <title>The Rosa genome provides new insights in the design of modern roses.</title>
        <authorList>
            <person name="Bendahmane M."/>
        </authorList>
    </citation>
    <scope>NUCLEOTIDE SEQUENCE [LARGE SCALE GENOMIC DNA]</scope>
    <source>
        <strain evidence="2">cv. Old Blush</strain>
    </source>
</reference>
<evidence type="ECO:0000313" key="1">
    <source>
        <dbReference type="EMBL" id="PRQ36159.1"/>
    </source>
</evidence>
<dbReference type="AlphaFoldDB" id="A0A2P6QPP8"/>
<dbReference type="Proteomes" id="UP000238479">
    <property type="component" value="Chromosome 4"/>
</dbReference>
<dbReference type="STRING" id="74649.A0A2P6QPP8"/>
<dbReference type="PANTHER" id="PTHR44083:SF35">
    <property type="entry name" value="TOPLESS-RELATED PROTEIN 4-LIKE ISOFORM X1"/>
    <property type="match status" value="1"/>
</dbReference>